<dbReference type="AlphaFoldDB" id="A0A494VVM8"/>
<sequence>MKKLLIQGWSLEKDEEGYHIAATHYIYIKEIVQYYSTVCLLAPVKQLPAGTKSALTPLKNAGDILVHELPYSNSYISAIKNFKAYVAAYKQLQHVYDRVYVRYPTPFGWLGIRYFKDAIIHFVGDPIDAAQTNPNFGKLKKATLISMFMPEHLMYMQACKKARVLTNGFHLQQKLKKYSIRAEAVISSTLNDDDFYMDEGSLPSRDNLKILYAGYLRKAKGVEVLIEAFAKLIKDFPTATFTIVGSGESEAELKAKVSAMGISQSITFTGHVDKREELNQLFRTHNLFAFASFSEGSPRVVLEAMANGLNVVSTPVGSLPTVFKDGENIVFAEAGNPDDFHQKISTLVTDHERCLQLKKSAFEKAKTYTTAQFIKNIFQ</sequence>
<dbReference type="RefSeq" id="WP_119406706.1">
    <property type="nucleotide sequence ID" value="NZ_CP032869.1"/>
</dbReference>
<dbReference type="PANTHER" id="PTHR45947">
    <property type="entry name" value="SULFOQUINOVOSYL TRANSFERASE SQD2"/>
    <property type="match status" value="1"/>
</dbReference>
<dbReference type="KEGG" id="muh:HYN43_025495"/>
<keyword evidence="2" id="KW-0808">Transferase</keyword>
<dbReference type="PANTHER" id="PTHR45947:SF3">
    <property type="entry name" value="SULFOQUINOVOSYL TRANSFERASE SQD2"/>
    <property type="match status" value="1"/>
</dbReference>
<dbReference type="GO" id="GO:0016757">
    <property type="term" value="F:glycosyltransferase activity"/>
    <property type="evidence" value="ECO:0007669"/>
    <property type="project" value="InterPro"/>
</dbReference>
<name>A0A494VVM8_9SPHI</name>
<dbReference type="CDD" id="cd03801">
    <property type="entry name" value="GT4_PimA-like"/>
    <property type="match status" value="1"/>
</dbReference>
<keyword evidence="3" id="KW-1185">Reference proteome</keyword>
<organism evidence="2 3">
    <name type="scientific">Mucilaginibacter celer</name>
    <dbReference type="NCBI Taxonomy" id="2305508"/>
    <lineage>
        <taxon>Bacteria</taxon>
        <taxon>Pseudomonadati</taxon>
        <taxon>Bacteroidota</taxon>
        <taxon>Sphingobacteriia</taxon>
        <taxon>Sphingobacteriales</taxon>
        <taxon>Sphingobacteriaceae</taxon>
        <taxon>Mucilaginibacter</taxon>
    </lineage>
</organism>
<dbReference type="SUPFAM" id="SSF53756">
    <property type="entry name" value="UDP-Glycosyltransferase/glycogen phosphorylase"/>
    <property type="match status" value="1"/>
</dbReference>
<accession>A0A494VVM8</accession>
<dbReference type="Gene3D" id="3.40.50.2000">
    <property type="entry name" value="Glycogen Phosphorylase B"/>
    <property type="match status" value="2"/>
</dbReference>
<dbReference type="InterPro" id="IPR050194">
    <property type="entry name" value="Glycosyltransferase_grp1"/>
</dbReference>
<dbReference type="OrthoDB" id="9790710at2"/>
<dbReference type="Pfam" id="PF00534">
    <property type="entry name" value="Glycos_transf_1"/>
    <property type="match status" value="1"/>
</dbReference>
<dbReference type="EMBL" id="CP032869">
    <property type="protein sequence ID" value="AYL98429.1"/>
    <property type="molecule type" value="Genomic_DNA"/>
</dbReference>
<protein>
    <submittedName>
        <fullName evidence="2">Glycosyltransferase</fullName>
    </submittedName>
</protein>
<dbReference type="InterPro" id="IPR001296">
    <property type="entry name" value="Glyco_trans_1"/>
</dbReference>
<evidence type="ECO:0000259" key="1">
    <source>
        <dbReference type="Pfam" id="PF00534"/>
    </source>
</evidence>
<evidence type="ECO:0000313" key="3">
    <source>
        <dbReference type="Proteomes" id="UP000270046"/>
    </source>
</evidence>
<gene>
    <name evidence="2" type="ORF">HYN43_025495</name>
</gene>
<evidence type="ECO:0000313" key="2">
    <source>
        <dbReference type="EMBL" id="AYL98429.1"/>
    </source>
</evidence>
<dbReference type="Proteomes" id="UP000270046">
    <property type="component" value="Chromosome"/>
</dbReference>
<proteinExistence type="predicted"/>
<reference evidence="2 3" key="1">
    <citation type="submission" date="2018-10" db="EMBL/GenBank/DDBJ databases">
        <title>Genome sequencing of Mucilaginibacter sp. HYN0043.</title>
        <authorList>
            <person name="Kim M."/>
            <person name="Yi H."/>
        </authorList>
    </citation>
    <scope>NUCLEOTIDE SEQUENCE [LARGE SCALE GENOMIC DNA]</scope>
    <source>
        <strain evidence="2 3">HYN0043</strain>
    </source>
</reference>
<feature type="domain" description="Glycosyl transferase family 1" evidence="1">
    <location>
        <begin position="205"/>
        <end position="362"/>
    </location>
</feature>